<reference evidence="2" key="1">
    <citation type="journal article" date="2019" name="PLoS Negl. Trop. Dis.">
        <title>Revisiting the worldwide diversity of Leptospira species in the environment.</title>
        <authorList>
            <person name="Vincent A.T."/>
            <person name="Schiettekatte O."/>
            <person name="Bourhy P."/>
            <person name="Veyrier F.J."/>
            <person name="Picardeau M."/>
        </authorList>
    </citation>
    <scope>NUCLEOTIDE SEQUENCE [LARGE SCALE GENOMIC DNA]</scope>
    <source>
        <strain evidence="2">201300427</strain>
    </source>
</reference>
<comment type="caution">
    <text evidence="2">The sequence shown here is derived from an EMBL/GenBank/DDBJ whole genome shotgun (WGS) entry which is preliminary data.</text>
</comment>
<dbReference type="PROSITE" id="PS51257">
    <property type="entry name" value="PROKAR_LIPOPROTEIN"/>
    <property type="match status" value="1"/>
</dbReference>
<organism evidence="2 3">
    <name type="scientific">Leptospira idonii</name>
    <dbReference type="NCBI Taxonomy" id="1193500"/>
    <lineage>
        <taxon>Bacteria</taxon>
        <taxon>Pseudomonadati</taxon>
        <taxon>Spirochaetota</taxon>
        <taxon>Spirochaetia</taxon>
        <taxon>Leptospirales</taxon>
        <taxon>Leptospiraceae</taxon>
        <taxon>Leptospira</taxon>
    </lineage>
</organism>
<gene>
    <name evidence="2" type="ORF">EHS15_03865</name>
</gene>
<proteinExistence type="predicted"/>
<evidence type="ECO:0008006" key="4">
    <source>
        <dbReference type="Google" id="ProtNLM"/>
    </source>
</evidence>
<evidence type="ECO:0000313" key="3">
    <source>
        <dbReference type="Proteomes" id="UP000298058"/>
    </source>
</evidence>
<dbReference type="RefSeq" id="WP_135759220.1">
    <property type="nucleotide sequence ID" value="NZ_RQHW01000013.1"/>
</dbReference>
<feature type="signal peptide" evidence="1">
    <location>
        <begin position="1"/>
        <end position="20"/>
    </location>
</feature>
<keyword evidence="1" id="KW-0732">Signal</keyword>
<sequence>MTKKLFLIGLLFLISCSSEGINGPDVLTKDTTIKRIRSAKLARLAACGGNVNVQALFVNDSIEFAGYTAAFYSEKDVSDCTLRIFSVACGQEVPPCNLSSKSAFKGSFLQGEF</sequence>
<keyword evidence="3" id="KW-1185">Reference proteome</keyword>
<feature type="chain" id="PRO_5020814990" description="TIGR04452 family lipoprotein" evidence="1">
    <location>
        <begin position="21"/>
        <end position="113"/>
    </location>
</feature>
<dbReference type="AlphaFoldDB" id="A0A4V3JYD1"/>
<dbReference type="Proteomes" id="UP000298058">
    <property type="component" value="Unassembled WGS sequence"/>
</dbReference>
<accession>A0A4V3JYD1</accession>
<evidence type="ECO:0000313" key="2">
    <source>
        <dbReference type="EMBL" id="TGN20356.1"/>
    </source>
</evidence>
<protein>
    <recommendedName>
        <fullName evidence="4">TIGR04452 family lipoprotein</fullName>
    </recommendedName>
</protein>
<name>A0A4V3JYD1_9LEPT</name>
<dbReference type="EMBL" id="RQHW01000013">
    <property type="protein sequence ID" value="TGN20356.1"/>
    <property type="molecule type" value="Genomic_DNA"/>
</dbReference>
<evidence type="ECO:0000256" key="1">
    <source>
        <dbReference type="SAM" id="SignalP"/>
    </source>
</evidence>